<dbReference type="Proteomes" id="UP000232164">
    <property type="component" value="Unassembled WGS sequence"/>
</dbReference>
<dbReference type="Proteomes" id="UP001060123">
    <property type="component" value="Chromosome"/>
</dbReference>
<evidence type="ECO:0000313" key="2">
    <source>
        <dbReference type="EMBL" id="TCU11008.1"/>
    </source>
</evidence>
<reference evidence="2 5" key="3">
    <citation type="submission" date="2019-03" db="EMBL/GenBank/DDBJ databases">
        <title>Genomic Encyclopedia of Type Strains, Phase IV (KMG-V): Genome sequencing to study the core and pangenomes of soil and plant-associated prokaryotes.</title>
        <authorList>
            <person name="Whitman W."/>
        </authorList>
    </citation>
    <scope>NUCLEOTIDE SEQUENCE [LARGE SCALE GENOMIC DNA]</scope>
    <source>
        <strain evidence="2 5">Hc14</strain>
    </source>
</reference>
<evidence type="ECO:0000313" key="3">
    <source>
        <dbReference type="EMBL" id="UWU15292.1"/>
    </source>
</evidence>
<dbReference type="Proteomes" id="UP000294576">
    <property type="component" value="Unassembled WGS sequence"/>
</dbReference>
<keyword evidence="2" id="KW-0808">Transferase</keyword>
<sequence length="183" mass="20398">MPQEQDESFGLGVRHLTVTLAAPDARWQKAYALEEVRIRGALGSLALDIQHFGSTAIPAIKAKPIIDILIGIRRFEDGATCIGPMERIGYDYAGADVVPNDHIFGRGIKGETRTHLAHIVEHNGYNWKRNILFRDRLRSNPALVKAYEELKIDLARKYAENRAAYTASKKAFIDKVVTDGDLA</sequence>
<evidence type="ECO:0000313" key="1">
    <source>
        <dbReference type="EMBL" id="PKA40547.1"/>
    </source>
</evidence>
<dbReference type="EMBL" id="PIQN01000022">
    <property type="protein sequence ID" value="PKA40547.1"/>
    <property type="molecule type" value="Genomic_DNA"/>
</dbReference>
<dbReference type="InterPro" id="IPR043519">
    <property type="entry name" value="NT_sf"/>
</dbReference>
<dbReference type="Gene3D" id="3.30.460.10">
    <property type="entry name" value="Beta Polymerase, domain 2"/>
    <property type="match status" value="1"/>
</dbReference>
<dbReference type="STRING" id="1041146.GCA_000427985_00020"/>
<dbReference type="PANTHER" id="PTHR34822:SF1">
    <property type="entry name" value="GRPB FAMILY PROTEIN"/>
    <property type="match status" value="1"/>
</dbReference>
<gene>
    <name evidence="1" type="ORF">CWR43_28720</name>
    <name evidence="2" type="ORF">EV132_1194</name>
    <name evidence="3" type="ORF">N2599_04575</name>
</gene>
<evidence type="ECO:0000313" key="4">
    <source>
        <dbReference type="Proteomes" id="UP000232164"/>
    </source>
</evidence>
<evidence type="ECO:0000313" key="5">
    <source>
        <dbReference type="Proteomes" id="UP000294576"/>
    </source>
</evidence>
<reference evidence="1 4" key="1">
    <citation type="submission" date="2017-11" db="EMBL/GenBank/DDBJ databases">
        <authorList>
            <person name="Han C.G."/>
        </authorList>
    </citation>
    <scope>NUCLEOTIDE SEQUENCE [LARGE SCALE GENOMIC DNA]</scope>
    <source>
        <strain evidence="1 4">HCNT1</strain>
    </source>
</reference>
<keyword evidence="6" id="KW-1185">Reference proteome</keyword>
<name>A0A2N0D3A2_RHISU</name>
<dbReference type="InterPro" id="IPR007344">
    <property type="entry name" value="GrpB/CoaE"/>
</dbReference>
<reference evidence="1 4" key="2">
    <citation type="submission" date="2017-12" db="EMBL/GenBank/DDBJ databases">
        <title>Genome sequence of Rhizobium sullae HCNT1 isolated from Sulla coronaria nodules and featuring peculiar denitrification phenotypes.</title>
        <authorList>
            <person name="De Diego-Diaz B."/>
            <person name="Treu L."/>
            <person name="Campanaro S."/>
            <person name="Da Silva Duarte V."/>
            <person name="Basaglia M."/>
            <person name="Favaro L."/>
            <person name="Casella S."/>
            <person name="Squartini A."/>
        </authorList>
    </citation>
    <scope>NUCLEOTIDE SEQUENCE [LARGE SCALE GENOMIC DNA]</scope>
    <source>
        <strain evidence="1 4">HCNT1</strain>
    </source>
</reference>
<evidence type="ECO:0000313" key="6">
    <source>
        <dbReference type="Proteomes" id="UP001060123"/>
    </source>
</evidence>
<dbReference type="AlphaFoldDB" id="A0A2N0D3A2"/>
<dbReference type="RefSeq" id="WP_027507364.1">
    <property type="nucleotide sequence ID" value="NZ_CP104143.1"/>
</dbReference>
<accession>A0A2N0D3A2</accession>
<dbReference type="SUPFAM" id="SSF81301">
    <property type="entry name" value="Nucleotidyltransferase"/>
    <property type="match status" value="1"/>
</dbReference>
<dbReference type="EMBL" id="SMBH01000019">
    <property type="protein sequence ID" value="TCU11008.1"/>
    <property type="molecule type" value="Genomic_DNA"/>
</dbReference>
<reference evidence="3" key="4">
    <citation type="submission" date="2022-09" db="EMBL/GenBank/DDBJ databases">
        <title>Australian commercial rhizobial inoculants.</title>
        <authorList>
            <person name="Kohlmeier M.G."/>
            <person name="O'Hara G.W."/>
            <person name="Colombi E."/>
            <person name="Ramsay J.P."/>
            <person name="Terpolilli J."/>
        </authorList>
    </citation>
    <scope>NUCLEOTIDE SEQUENCE</scope>
    <source>
        <strain evidence="3">WSM1592</strain>
    </source>
</reference>
<proteinExistence type="predicted"/>
<dbReference type="PANTHER" id="PTHR34822">
    <property type="entry name" value="GRPB DOMAIN PROTEIN (AFU_ORTHOLOGUE AFUA_1G01530)"/>
    <property type="match status" value="1"/>
</dbReference>
<organism evidence="1 4">
    <name type="scientific">Rhizobium sullae</name>
    <name type="common">Rhizobium hedysari</name>
    <dbReference type="NCBI Taxonomy" id="50338"/>
    <lineage>
        <taxon>Bacteria</taxon>
        <taxon>Pseudomonadati</taxon>
        <taxon>Pseudomonadota</taxon>
        <taxon>Alphaproteobacteria</taxon>
        <taxon>Hyphomicrobiales</taxon>
        <taxon>Rhizobiaceae</taxon>
        <taxon>Rhizobium/Agrobacterium group</taxon>
        <taxon>Rhizobium</taxon>
    </lineage>
</organism>
<dbReference type="Pfam" id="PF04229">
    <property type="entry name" value="GrpB"/>
    <property type="match status" value="1"/>
</dbReference>
<protein>
    <submittedName>
        <fullName evidence="1">GrpB family protein</fullName>
    </submittedName>
    <submittedName>
        <fullName evidence="2">GrpB-like predicted nucleotidyltransferase (UPF0157 family)</fullName>
    </submittedName>
</protein>
<dbReference type="GO" id="GO:0016740">
    <property type="term" value="F:transferase activity"/>
    <property type="evidence" value="ECO:0007669"/>
    <property type="project" value="UniProtKB-KW"/>
</dbReference>
<dbReference type="EMBL" id="CP104143">
    <property type="protein sequence ID" value="UWU15292.1"/>
    <property type="molecule type" value="Genomic_DNA"/>
</dbReference>